<keyword evidence="4" id="KW-1185">Reference proteome</keyword>
<evidence type="ECO:0000313" key="1">
    <source>
        <dbReference type="EMBL" id="KAA8819599.1"/>
    </source>
</evidence>
<organism evidence="2 3">
    <name type="scientific">Bifidobacterium vespertilionis</name>
    <dbReference type="NCBI Taxonomy" id="2562524"/>
    <lineage>
        <taxon>Bacteria</taxon>
        <taxon>Bacillati</taxon>
        <taxon>Actinomycetota</taxon>
        <taxon>Actinomycetes</taxon>
        <taxon>Bifidobacteriales</taxon>
        <taxon>Bifidobacteriaceae</taxon>
        <taxon>Bifidobacterium</taxon>
    </lineage>
</organism>
<evidence type="ECO:0000313" key="3">
    <source>
        <dbReference type="Proteomes" id="UP000345527"/>
    </source>
</evidence>
<gene>
    <name evidence="2" type="ORF">EM848_05460</name>
    <name evidence="1" type="ORF">EMO90_08170</name>
</gene>
<dbReference type="EMBL" id="RZOA01000009">
    <property type="protein sequence ID" value="KAA8823393.1"/>
    <property type="molecule type" value="Genomic_DNA"/>
</dbReference>
<dbReference type="Proteomes" id="UP000345527">
    <property type="component" value="Unassembled WGS sequence"/>
</dbReference>
<comment type="caution">
    <text evidence="2">The sequence shown here is derived from an EMBL/GenBank/DDBJ whole genome shotgun (WGS) entry which is preliminary data.</text>
</comment>
<evidence type="ECO:0000313" key="4">
    <source>
        <dbReference type="Proteomes" id="UP000374630"/>
    </source>
</evidence>
<evidence type="ECO:0000313" key="2">
    <source>
        <dbReference type="EMBL" id="KAA8823393.1"/>
    </source>
</evidence>
<dbReference type="RefSeq" id="WP_150353926.1">
    <property type="nucleotide sequence ID" value="NZ_RZNZ01000010.1"/>
</dbReference>
<name>A0A5J5E2M9_9BIFI</name>
<dbReference type="EMBL" id="RZNZ01000010">
    <property type="protein sequence ID" value="KAA8819599.1"/>
    <property type="molecule type" value="Genomic_DNA"/>
</dbReference>
<dbReference type="AlphaFoldDB" id="A0A5J5E2M9"/>
<sequence length="43" mass="4919">MSEKTIRRELMLPEELALLGTDECVYILRGAPPFRSRKLEAKG</sequence>
<dbReference type="Proteomes" id="UP000374630">
    <property type="component" value="Unassembled WGS sequence"/>
</dbReference>
<proteinExistence type="predicted"/>
<protein>
    <submittedName>
        <fullName evidence="2">Uncharacterized protein</fullName>
    </submittedName>
</protein>
<reference evidence="3 4" key="1">
    <citation type="journal article" date="2019" name="Syst. Appl. Microbiol.">
        <title>Characterization of Bifidobacterium species in feaces of the Egyptian fruit bat: Description of B. vespertilionis sp. nov. and B. rousetti sp. nov.</title>
        <authorList>
            <person name="Modesto M."/>
            <person name="Satti M."/>
            <person name="Watanabe K."/>
            <person name="Puglisi E."/>
            <person name="Morelli L."/>
            <person name="Huang C.-H."/>
            <person name="Liou J.-S."/>
            <person name="Miyashita M."/>
            <person name="Tamura T."/>
            <person name="Saito S."/>
            <person name="Mori K."/>
            <person name="Huang L."/>
            <person name="Sciavilla P."/>
            <person name="Sandri C."/>
            <person name="Spiezio C."/>
            <person name="Vitali F."/>
            <person name="Cavalieri D."/>
            <person name="Perpetuini G."/>
            <person name="Tofalo R."/>
            <person name="Bonetti A."/>
            <person name="Arita M."/>
            <person name="Mattarelli P."/>
        </authorList>
    </citation>
    <scope>NUCLEOTIDE SEQUENCE [LARGE SCALE GENOMIC DNA]</scope>
    <source>
        <strain evidence="1 4">RST16</strain>
        <strain evidence="2 3">RST8</strain>
    </source>
</reference>
<accession>A0A5J5E2M9</accession>